<evidence type="ECO:0000259" key="11">
    <source>
        <dbReference type="Pfam" id="PF00122"/>
    </source>
</evidence>
<evidence type="ECO:0000256" key="4">
    <source>
        <dbReference type="ARBA" id="ARBA00022692"/>
    </source>
</evidence>
<dbReference type="InterPro" id="IPR001757">
    <property type="entry name" value="P_typ_ATPase"/>
</dbReference>
<dbReference type="InterPro" id="IPR023299">
    <property type="entry name" value="ATPase_P-typ_cyto_dom_N"/>
</dbReference>
<dbReference type="SFLD" id="SFLDG00002">
    <property type="entry name" value="C1.7:_P-type_atpase_like"/>
    <property type="match status" value="1"/>
</dbReference>
<protein>
    <recommendedName>
        <fullName evidence="8">P-type Zn(2+) transporter</fullName>
        <ecNumber evidence="8">7.2.2.12</ecNumber>
    </recommendedName>
</protein>
<dbReference type="PROSITE" id="PS01229">
    <property type="entry name" value="COF_2"/>
    <property type="match status" value="1"/>
</dbReference>
<dbReference type="GO" id="GO:0005524">
    <property type="term" value="F:ATP binding"/>
    <property type="evidence" value="ECO:0007669"/>
    <property type="project" value="UniProtKB-UniRule"/>
</dbReference>
<dbReference type="SUPFAM" id="SSF56784">
    <property type="entry name" value="HAD-like"/>
    <property type="match status" value="1"/>
</dbReference>
<proteinExistence type="inferred from homology"/>
<gene>
    <name evidence="12" type="ORF">CRU91_03170</name>
</gene>
<dbReference type="SFLD" id="SFLDF00027">
    <property type="entry name" value="p-type_atpase"/>
    <property type="match status" value="1"/>
</dbReference>
<dbReference type="InterPro" id="IPR036412">
    <property type="entry name" value="HAD-like_sf"/>
</dbReference>
<keyword evidence="10" id="KW-0067">ATP-binding</keyword>
<dbReference type="InterPro" id="IPR027256">
    <property type="entry name" value="P-typ_ATPase_IB"/>
</dbReference>
<organism evidence="12 13">
    <name type="scientific">Aliarcobacter vitoriensis</name>
    <dbReference type="NCBI Taxonomy" id="2011099"/>
    <lineage>
        <taxon>Bacteria</taxon>
        <taxon>Pseudomonadati</taxon>
        <taxon>Campylobacterota</taxon>
        <taxon>Epsilonproteobacteria</taxon>
        <taxon>Campylobacterales</taxon>
        <taxon>Arcobacteraceae</taxon>
        <taxon>Aliarcobacter</taxon>
    </lineage>
</organism>
<dbReference type="PROSITE" id="PS00154">
    <property type="entry name" value="ATPASE_E1_E2"/>
    <property type="match status" value="1"/>
</dbReference>
<evidence type="ECO:0000256" key="10">
    <source>
        <dbReference type="RuleBase" id="RU362081"/>
    </source>
</evidence>
<evidence type="ECO:0000313" key="12">
    <source>
        <dbReference type="EMBL" id="RBQ29615.1"/>
    </source>
</evidence>
<keyword evidence="10" id="KW-0547">Nucleotide-binding</keyword>
<dbReference type="GO" id="GO:0016887">
    <property type="term" value="F:ATP hydrolysis activity"/>
    <property type="evidence" value="ECO:0007669"/>
    <property type="project" value="InterPro"/>
</dbReference>
<dbReference type="EMBL" id="PDKB01000004">
    <property type="protein sequence ID" value="RBQ29615.1"/>
    <property type="molecule type" value="Genomic_DNA"/>
</dbReference>
<evidence type="ECO:0000256" key="3">
    <source>
        <dbReference type="ARBA" id="ARBA00006024"/>
    </source>
</evidence>
<name>A0A366MTP3_9BACT</name>
<dbReference type="GO" id="GO:0016463">
    <property type="term" value="F:P-type zinc transporter activity"/>
    <property type="evidence" value="ECO:0007669"/>
    <property type="project" value="UniProtKB-EC"/>
</dbReference>
<dbReference type="InterPro" id="IPR044492">
    <property type="entry name" value="P_typ_ATPase_HD_dom"/>
</dbReference>
<dbReference type="GO" id="GO:0005886">
    <property type="term" value="C:plasma membrane"/>
    <property type="evidence" value="ECO:0007669"/>
    <property type="project" value="UniProtKB-SubCell"/>
</dbReference>
<dbReference type="InterPro" id="IPR059000">
    <property type="entry name" value="ATPase_P-type_domA"/>
</dbReference>
<dbReference type="NCBIfam" id="TIGR01525">
    <property type="entry name" value="ATPase-IB_hvy"/>
    <property type="match status" value="1"/>
</dbReference>
<comment type="caution">
    <text evidence="12">The sequence shown here is derived from an EMBL/GenBank/DDBJ whole genome shotgun (WGS) entry which is preliminary data.</text>
</comment>
<evidence type="ECO:0000256" key="6">
    <source>
        <dbReference type="ARBA" id="ARBA00022989"/>
    </source>
</evidence>
<feature type="domain" description="P-type ATPase A" evidence="11">
    <location>
        <begin position="211"/>
        <end position="301"/>
    </location>
</feature>
<dbReference type="Pfam" id="PF00702">
    <property type="entry name" value="Hydrolase"/>
    <property type="match status" value="1"/>
</dbReference>
<dbReference type="InterPro" id="IPR008250">
    <property type="entry name" value="ATPase_P-typ_transduc_dom_A_sf"/>
</dbReference>
<dbReference type="Gene3D" id="3.40.50.1000">
    <property type="entry name" value="HAD superfamily/HAD-like"/>
    <property type="match status" value="1"/>
</dbReference>
<evidence type="ECO:0000256" key="1">
    <source>
        <dbReference type="ARBA" id="ARBA00004196"/>
    </source>
</evidence>
<keyword evidence="6" id="KW-1133">Transmembrane helix</keyword>
<dbReference type="Proteomes" id="UP000252669">
    <property type="component" value="Unassembled WGS sequence"/>
</dbReference>
<keyword evidence="7" id="KW-0472">Membrane</keyword>
<dbReference type="SFLD" id="SFLDS00003">
    <property type="entry name" value="Haloacid_Dehalogenase"/>
    <property type="match status" value="1"/>
</dbReference>
<evidence type="ECO:0000256" key="8">
    <source>
        <dbReference type="ARBA" id="ARBA00039097"/>
    </source>
</evidence>
<dbReference type="GO" id="GO:0046872">
    <property type="term" value="F:metal ion binding"/>
    <property type="evidence" value="ECO:0007669"/>
    <property type="project" value="UniProtKB-KW"/>
</dbReference>
<dbReference type="GO" id="GO:0030313">
    <property type="term" value="C:cell envelope"/>
    <property type="evidence" value="ECO:0007669"/>
    <property type="project" value="UniProtKB-SubCell"/>
</dbReference>
<reference evidence="12 13" key="1">
    <citation type="submission" date="2017-10" db="EMBL/GenBank/DDBJ databases">
        <title>Genomics of the genus Arcobacter.</title>
        <authorList>
            <person name="Perez-Cataluna A."/>
            <person name="Figueras M.J."/>
        </authorList>
    </citation>
    <scope>NUCLEOTIDE SEQUENCE [LARGE SCALE GENOMIC DNA]</scope>
    <source>
        <strain evidence="12 13">CECT 9230</strain>
    </source>
</reference>
<accession>A0A366MTP3</accession>
<dbReference type="PANTHER" id="PTHR48085">
    <property type="entry name" value="CADMIUM/ZINC-TRANSPORTING ATPASE HMA2-RELATED"/>
    <property type="match status" value="1"/>
</dbReference>
<comment type="catalytic activity">
    <reaction evidence="9">
        <text>Zn(2+)(in) + ATP + H2O = Zn(2+)(out) + ADP + phosphate + H(+)</text>
        <dbReference type="Rhea" id="RHEA:20621"/>
        <dbReference type="ChEBI" id="CHEBI:15377"/>
        <dbReference type="ChEBI" id="CHEBI:15378"/>
        <dbReference type="ChEBI" id="CHEBI:29105"/>
        <dbReference type="ChEBI" id="CHEBI:30616"/>
        <dbReference type="ChEBI" id="CHEBI:43474"/>
        <dbReference type="ChEBI" id="CHEBI:456216"/>
        <dbReference type="EC" id="7.2.2.12"/>
    </reaction>
</comment>
<dbReference type="Pfam" id="PF00122">
    <property type="entry name" value="E1-E2_ATPase"/>
    <property type="match status" value="1"/>
</dbReference>
<evidence type="ECO:0000256" key="7">
    <source>
        <dbReference type="ARBA" id="ARBA00023136"/>
    </source>
</evidence>
<dbReference type="Gene3D" id="2.70.150.10">
    <property type="entry name" value="Calcium-transporting ATPase, cytoplasmic transduction domain A"/>
    <property type="match status" value="1"/>
</dbReference>
<dbReference type="RefSeq" id="WP_113893315.1">
    <property type="nucleotide sequence ID" value="NZ_JANJGA010000007.1"/>
</dbReference>
<keyword evidence="13" id="KW-1185">Reference proteome</keyword>
<dbReference type="PANTHER" id="PTHR48085:SF5">
    <property type="entry name" value="CADMIUM_ZINC-TRANSPORTING ATPASE HMA4-RELATED"/>
    <property type="match status" value="1"/>
</dbReference>
<dbReference type="NCBIfam" id="TIGR01494">
    <property type="entry name" value="ATPase_P-type"/>
    <property type="match status" value="1"/>
</dbReference>
<dbReference type="InterPro" id="IPR018303">
    <property type="entry name" value="ATPase_P-typ_P_site"/>
</dbReference>
<dbReference type="AlphaFoldDB" id="A0A366MTP3"/>
<dbReference type="InterPro" id="IPR023214">
    <property type="entry name" value="HAD_sf"/>
</dbReference>
<dbReference type="OrthoDB" id="2490525at2"/>
<dbReference type="PRINTS" id="PR00120">
    <property type="entry name" value="HATPASE"/>
</dbReference>
<evidence type="ECO:0000256" key="2">
    <source>
        <dbReference type="ARBA" id="ARBA00004370"/>
    </source>
</evidence>
<dbReference type="Gene3D" id="3.40.1110.10">
    <property type="entry name" value="Calcium-transporting ATPase, cytoplasmic domain N"/>
    <property type="match status" value="1"/>
</dbReference>
<evidence type="ECO:0000256" key="9">
    <source>
        <dbReference type="ARBA" id="ARBA00047308"/>
    </source>
</evidence>
<keyword evidence="10" id="KW-0479">Metal-binding</keyword>
<dbReference type="SUPFAM" id="SSF81653">
    <property type="entry name" value="Calcium ATPase, transduction domain A"/>
    <property type="match status" value="1"/>
</dbReference>
<keyword evidence="4" id="KW-0812">Transmembrane</keyword>
<comment type="subcellular location">
    <subcellularLocation>
        <location evidence="1">Cell envelope</location>
    </subcellularLocation>
    <subcellularLocation>
        <location evidence="10">Cell membrane</location>
    </subcellularLocation>
    <subcellularLocation>
        <location evidence="2">Membrane</location>
    </subcellularLocation>
</comment>
<keyword evidence="5" id="KW-1278">Translocase</keyword>
<evidence type="ECO:0000313" key="13">
    <source>
        <dbReference type="Proteomes" id="UP000252669"/>
    </source>
</evidence>
<dbReference type="CDD" id="cd07550">
    <property type="entry name" value="P-type_ATPase_HM"/>
    <property type="match status" value="1"/>
</dbReference>
<dbReference type="InterPro" id="IPR051014">
    <property type="entry name" value="Cation_Transport_ATPase_IB"/>
</dbReference>
<evidence type="ECO:0000256" key="5">
    <source>
        <dbReference type="ARBA" id="ARBA00022967"/>
    </source>
</evidence>
<sequence>MSNFLKVHQINLRARYKLSILKDSFIDENILKNYFLDIDFIEDVRVNKKAYSVIFELKEDRFLELENIIENLNRDLLLKSCDKNPASVCVSCVSNEEPSIKGTLIATSALIAERFTTNNTLKAGLTTAASIPLLIDGTKELFNEGLTSHVLEAGAVAISIYRKDYLAANSTNAMLELGEYIEETTVHKSDDLLKELARPNVEEAWLEKKIDGKVSEVLVKTEDIKVGDIVVVGTGNTIPIDGHILEGTGTVNQVSMTGEAEPIVRVRGDKVLSGTIVEEGRFRIWAEHVGANTATQRIRHYIENSLNEKSSVQLKANKLANKLVPVTLGLATAAYIFTRDFERVASVLQADYSCALKLATPVAFKSTISKAGHSGIMIKGAKSVEALSSADTFVFDKTGTLTAGQLEVVSVDSYDDNWSSEELLNLTASTEEHYFHPVAEAVVKAAKERGFVHMHHEEVEFIVAHGVKTEVDGKSVIIGSRHFLEDDEKIDFSKCKEKIEKSLKKSDTLLYIGYNGKLLGTIGLSDELRENSKESIKKLKDLGVKNIVMLTGDIKSKALKIAKELGIEDVRAELLPTDKAKIVKDLMNEGKKVAFIGDGINDAPALISAHVGISMFRGADIAKATADISLLKDDISAVVEAKEYANKTMGLINTNFNATVGINSCILAGATFGLFSPIVTAVLHNGTTIGLLLNSIKGAKVKEAKKQ</sequence>
<keyword evidence="10" id="KW-1003">Cell membrane</keyword>
<dbReference type="PRINTS" id="PR00119">
    <property type="entry name" value="CATATPASE"/>
</dbReference>
<dbReference type="GO" id="GO:0015086">
    <property type="term" value="F:cadmium ion transmembrane transporter activity"/>
    <property type="evidence" value="ECO:0007669"/>
    <property type="project" value="TreeGrafter"/>
</dbReference>
<dbReference type="EC" id="7.2.2.12" evidence="8"/>
<comment type="similarity">
    <text evidence="3 10">Belongs to the cation transport ATPase (P-type) (TC 3.A.3) family. Type IB subfamily.</text>
</comment>